<keyword evidence="2" id="KW-0472">Membrane</keyword>
<proteinExistence type="predicted"/>
<dbReference type="EMBL" id="JAGEOJ010000025">
    <property type="protein sequence ID" value="MBO2454325.1"/>
    <property type="molecule type" value="Genomic_DNA"/>
</dbReference>
<gene>
    <name evidence="3" type="ORF">J4573_45070</name>
</gene>
<keyword evidence="4" id="KW-1185">Reference proteome</keyword>
<evidence type="ECO:0000256" key="1">
    <source>
        <dbReference type="SAM" id="MobiDB-lite"/>
    </source>
</evidence>
<dbReference type="AlphaFoldDB" id="A0A939PL47"/>
<accession>A0A939PL47</accession>
<feature type="region of interest" description="Disordered" evidence="1">
    <location>
        <begin position="89"/>
        <end position="130"/>
    </location>
</feature>
<protein>
    <submittedName>
        <fullName evidence="3">Uncharacterized protein</fullName>
    </submittedName>
</protein>
<reference evidence="3" key="1">
    <citation type="submission" date="2021-03" db="EMBL/GenBank/DDBJ databases">
        <authorList>
            <person name="Kanchanasin P."/>
            <person name="Saeng-In P."/>
            <person name="Phongsopitanun W."/>
            <person name="Yuki M."/>
            <person name="Kudo T."/>
            <person name="Ohkuma M."/>
            <person name="Tanasupawat S."/>
        </authorList>
    </citation>
    <scope>NUCLEOTIDE SEQUENCE</scope>
    <source>
        <strain evidence="3">GKU 128</strain>
    </source>
</reference>
<sequence>MSIPPPPGGPYPPHSGGPHPGGPPPPGFPPVAGGPPPGFPPGPPGMPGPGGPYRPPPKSNGGAAILIIAIVGVLFVCVVGVVGYVVLSGDDSGKRTSSSSSLPSTSIPTPTTSLDTAIPSPTLSTPSTPKDVNVTLSFLPRSVTTSSGTFLQSSSWNQGCKVKVKPKLATLLKQTKCRGGLIGAMYQAPNKKTYVQITVIGFTNESDARRISRAVSSSTAPIIKVAYGNEPGHWWSSSSVGNYVLIRQSFNNESRYPGPKSGPAQTMGDVLLRKFQTELSNMYTYGN</sequence>
<evidence type="ECO:0000313" key="3">
    <source>
        <dbReference type="EMBL" id="MBO2454325.1"/>
    </source>
</evidence>
<name>A0A939PL47_9ACTN</name>
<comment type="caution">
    <text evidence="3">The sequence shown here is derived from an EMBL/GenBank/DDBJ whole genome shotgun (WGS) entry which is preliminary data.</text>
</comment>
<dbReference type="RefSeq" id="WP_208262518.1">
    <property type="nucleotide sequence ID" value="NZ_JAGEOJ010000025.1"/>
</dbReference>
<dbReference type="Proteomes" id="UP000669179">
    <property type="component" value="Unassembled WGS sequence"/>
</dbReference>
<evidence type="ECO:0000256" key="2">
    <source>
        <dbReference type="SAM" id="Phobius"/>
    </source>
</evidence>
<feature type="compositionally biased region" description="Low complexity" evidence="1">
    <location>
        <begin position="89"/>
        <end position="129"/>
    </location>
</feature>
<organism evidence="3 4">
    <name type="scientific">Actinomadura barringtoniae</name>
    <dbReference type="NCBI Taxonomy" id="1427535"/>
    <lineage>
        <taxon>Bacteria</taxon>
        <taxon>Bacillati</taxon>
        <taxon>Actinomycetota</taxon>
        <taxon>Actinomycetes</taxon>
        <taxon>Streptosporangiales</taxon>
        <taxon>Thermomonosporaceae</taxon>
        <taxon>Actinomadura</taxon>
    </lineage>
</organism>
<feature type="region of interest" description="Disordered" evidence="1">
    <location>
        <begin position="1"/>
        <end position="55"/>
    </location>
</feature>
<keyword evidence="2" id="KW-1133">Transmembrane helix</keyword>
<evidence type="ECO:0000313" key="4">
    <source>
        <dbReference type="Proteomes" id="UP000669179"/>
    </source>
</evidence>
<feature type="transmembrane region" description="Helical" evidence="2">
    <location>
        <begin position="63"/>
        <end position="87"/>
    </location>
</feature>
<keyword evidence="2" id="KW-0812">Transmembrane</keyword>